<evidence type="ECO:0000256" key="4">
    <source>
        <dbReference type="PROSITE-ProRule" id="PRU01100"/>
    </source>
</evidence>
<feature type="signal peptide" evidence="5">
    <location>
        <begin position="1"/>
        <end position="17"/>
    </location>
</feature>
<dbReference type="OrthoDB" id="5286354at2759"/>
<feature type="active site" description="Proton donor" evidence="4">
    <location>
        <position position="179"/>
    </location>
</feature>
<dbReference type="OMA" id="NWAYWMV"/>
<dbReference type="STRING" id="28573.A0A0U1LN98"/>
<dbReference type="SUPFAM" id="SSF51445">
    <property type="entry name" value="(Trans)glycosidases"/>
    <property type="match status" value="1"/>
</dbReference>
<evidence type="ECO:0000256" key="5">
    <source>
        <dbReference type="SAM" id="SignalP"/>
    </source>
</evidence>
<dbReference type="PROSITE" id="PS51764">
    <property type="entry name" value="GH26"/>
    <property type="match status" value="1"/>
</dbReference>
<dbReference type="AlphaFoldDB" id="A0A0U1LN98"/>
<feature type="active site" description="Nucleophile" evidence="4">
    <location>
        <position position="271"/>
    </location>
</feature>
<keyword evidence="5" id="KW-0732">Signal</keyword>
<evidence type="ECO:0000259" key="6">
    <source>
        <dbReference type="PROSITE" id="PS51764"/>
    </source>
</evidence>
<dbReference type="InterPro" id="IPR017853">
    <property type="entry name" value="GH"/>
</dbReference>
<dbReference type="GO" id="GO:0006080">
    <property type="term" value="P:substituted mannan metabolic process"/>
    <property type="evidence" value="ECO:0007669"/>
    <property type="project" value="InterPro"/>
</dbReference>
<protein>
    <recommendedName>
        <fullName evidence="6">GH26 domain-containing protein</fullName>
    </recommendedName>
</protein>
<feature type="domain" description="GH26" evidence="6">
    <location>
        <begin position="9"/>
        <end position="323"/>
    </location>
</feature>
<gene>
    <name evidence="7" type="ORF">PISL3812_01837</name>
</gene>
<dbReference type="PANTHER" id="PTHR40079">
    <property type="entry name" value="MANNAN ENDO-1,4-BETA-MANNOSIDASE E-RELATED"/>
    <property type="match status" value="1"/>
</dbReference>
<accession>A0A0U1LN98</accession>
<evidence type="ECO:0000313" key="8">
    <source>
        <dbReference type="Proteomes" id="UP000054383"/>
    </source>
</evidence>
<dbReference type="InterPro" id="IPR000805">
    <property type="entry name" value="Glyco_hydro_26"/>
</dbReference>
<evidence type="ECO:0000313" key="7">
    <source>
        <dbReference type="EMBL" id="CRG84571.1"/>
    </source>
</evidence>
<evidence type="ECO:0000256" key="1">
    <source>
        <dbReference type="ARBA" id="ARBA00007754"/>
    </source>
</evidence>
<keyword evidence="2 4" id="KW-0378">Hydrolase</keyword>
<dbReference type="Gene3D" id="3.20.20.80">
    <property type="entry name" value="Glycosidases"/>
    <property type="match status" value="1"/>
</dbReference>
<sequence>MLGKLLILALVSPLAASLSYDNIDKNATPGAKSLLRYIQSQYGSNFISGQQDLESLQWVQQNIGVTPAILGSDLTYYSPSAVAHGAKSHTVDDAIHFGQQGGINAIVWHWYAPNCLLDTADEPWYKGFYTEGTCFNVAEALSSNGSDYQLIIRDIDAIAVQLKRLSDANLAVLFRPLHEPEGGWFWWGAHGPAAFKKLWDLLYDRITRVHNIHNIVWVCNTADGNWYPGNDKCDIATIDHYGDTGDHDILQSEFTGLQALTKGERVLALAEVGSIPDPVLQAAQNVPWAYWMTWSGEFINDGKHNSQSFLKSTFNNRNVVSLDGPGHLGNGTGNSTLAARGTSHRALLRHAKRHSMA</sequence>
<reference evidence="7 8" key="1">
    <citation type="submission" date="2015-04" db="EMBL/GenBank/DDBJ databases">
        <authorList>
            <person name="Syromyatnikov M.Y."/>
            <person name="Popov V.N."/>
        </authorList>
    </citation>
    <scope>NUCLEOTIDE SEQUENCE [LARGE SCALE GENOMIC DNA]</scope>
    <source>
        <strain evidence="7">WF-38-12</strain>
    </source>
</reference>
<feature type="chain" id="PRO_5006711109" description="GH26 domain-containing protein" evidence="5">
    <location>
        <begin position="18"/>
        <end position="357"/>
    </location>
</feature>
<dbReference type="GO" id="GO:0016985">
    <property type="term" value="F:mannan endo-1,4-beta-mannosidase activity"/>
    <property type="evidence" value="ECO:0007669"/>
    <property type="project" value="InterPro"/>
</dbReference>
<dbReference type="PRINTS" id="PR00739">
    <property type="entry name" value="GLHYDRLASE26"/>
</dbReference>
<dbReference type="Proteomes" id="UP000054383">
    <property type="component" value="Unassembled WGS sequence"/>
</dbReference>
<organism evidence="7 8">
    <name type="scientific">Talaromyces islandicus</name>
    <name type="common">Penicillium islandicum</name>
    <dbReference type="NCBI Taxonomy" id="28573"/>
    <lineage>
        <taxon>Eukaryota</taxon>
        <taxon>Fungi</taxon>
        <taxon>Dikarya</taxon>
        <taxon>Ascomycota</taxon>
        <taxon>Pezizomycotina</taxon>
        <taxon>Eurotiomycetes</taxon>
        <taxon>Eurotiomycetidae</taxon>
        <taxon>Eurotiales</taxon>
        <taxon>Trichocomaceae</taxon>
        <taxon>Talaromyces</taxon>
        <taxon>Talaromyces sect. Islandici</taxon>
    </lineage>
</organism>
<name>A0A0U1LN98_TALIS</name>
<proteinExistence type="inferred from homology"/>
<dbReference type="PANTHER" id="PTHR40079:SF4">
    <property type="entry name" value="GH26 DOMAIN-CONTAINING PROTEIN-RELATED"/>
    <property type="match status" value="1"/>
</dbReference>
<evidence type="ECO:0000256" key="3">
    <source>
        <dbReference type="ARBA" id="ARBA00023295"/>
    </source>
</evidence>
<keyword evidence="3 4" id="KW-0326">Glycosidase</keyword>
<dbReference type="Pfam" id="PF02156">
    <property type="entry name" value="Glyco_hydro_26"/>
    <property type="match status" value="1"/>
</dbReference>
<keyword evidence="8" id="KW-1185">Reference proteome</keyword>
<comment type="similarity">
    <text evidence="1 4">Belongs to the glycosyl hydrolase 26 family.</text>
</comment>
<dbReference type="InterPro" id="IPR022790">
    <property type="entry name" value="GH26_dom"/>
</dbReference>
<evidence type="ECO:0000256" key="2">
    <source>
        <dbReference type="ARBA" id="ARBA00022801"/>
    </source>
</evidence>
<dbReference type="EMBL" id="CVMT01000001">
    <property type="protein sequence ID" value="CRG84571.1"/>
    <property type="molecule type" value="Genomic_DNA"/>
</dbReference>